<dbReference type="EMBL" id="JALJOS010000005">
    <property type="protein sequence ID" value="KAK9839056.1"/>
    <property type="molecule type" value="Genomic_DNA"/>
</dbReference>
<protein>
    <recommendedName>
        <fullName evidence="4">Ankyrin repeat protein</fullName>
    </recommendedName>
</protein>
<dbReference type="Proteomes" id="UP001438707">
    <property type="component" value="Unassembled WGS sequence"/>
</dbReference>
<keyword evidence="3" id="KW-1185">Reference proteome</keyword>
<sequence>MPNSTRQRDSPTLLDKTSAPRSSEEPSLSKSKCLHLKRVAGSCGMNPQEERACLEWLLDTTSFELRWSTQLSRAADKAAAEGRINILAYLVHKARPHHNYPGWKYETLDTSQCEAAAAAGQIGVLAWLHGRVHPRCWTIRVCQAAVEASQMEALHWLCCVCDPPCACDDDVMRDAACQGKLEFMKFLRSTEPPCPWSTLVSTAAVRHPHCLKWLRQQDPPCPWSKDCMRVAAETGDLSLMKWMRAQHDPCPWDTFSMSIAAQRGDLNMVKWIHAHDSGRFGLMTMHSAIEHEQFEVVTWLLKQSPPCPLDPFHVGELAKLGTKANELVQWILCQVEPCPWDPRVIDIYASAGNLIMLQWLHETGYHADLFAALLAARSGHIEMLGWLLSSALEQPTQRWEDLAPCILSNTPWPVPTLMLWGDYELPQDPALLTQLQIARATYCAFHGLIKWQRNQLCMQNCSSITKSSSSGGGKPVPAVWGSSNCLGQQLLTQLTRLPHDLVIRIAIAADLQHDQAVVKSRISMLRSACRILC</sequence>
<dbReference type="SUPFAM" id="SSF140860">
    <property type="entry name" value="Pseudo ankyrin repeat-like"/>
    <property type="match status" value="1"/>
</dbReference>
<dbReference type="InterPro" id="IPR036770">
    <property type="entry name" value="Ankyrin_rpt-contain_sf"/>
</dbReference>
<dbReference type="AlphaFoldDB" id="A0AAW1RZ71"/>
<feature type="compositionally biased region" description="Polar residues" evidence="1">
    <location>
        <begin position="19"/>
        <end position="29"/>
    </location>
</feature>
<dbReference type="PANTHER" id="PTHR46586">
    <property type="entry name" value="ANKYRIN REPEAT-CONTAINING PROTEIN"/>
    <property type="match status" value="1"/>
</dbReference>
<name>A0AAW1RZ71_9CHLO</name>
<comment type="caution">
    <text evidence="2">The sequence shown here is derived from an EMBL/GenBank/DDBJ whole genome shotgun (WGS) entry which is preliminary data.</text>
</comment>
<gene>
    <name evidence="2" type="ORF">WJX74_008556</name>
</gene>
<evidence type="ECO:0000313" key="3">
    <source>
        <dbReference type="Proteomes" id="UP001438707"/>
    </source>
</evidence>
<organism evidence="2 3">
    <name type="scientific">Apatococcus lobatus</name>
    <dbReference type="NCBI Taxonomy" id="904363"/>
    <lineage>
        <taxon>Eukaryota</taxon>
        <taxon>Viridiplantae</taxon>
        <taxon>Chlorophyta</taxon>
        <taxon>core chlorophytes</taxon>
        <taxon>Trebouxiophyceae</taxon>
        <taxon>Chlorellales</taxon>
        <taxon>Chlorellaceae</taxon>
        <taxon>Apatococcus</taxon>
    </lineage>
</organism>
<dbReference type="Gene3D" id="1.25.40.20">
    <property type="entry name" value="Ankyrin repeat-containing domain"/>
    <property type="match status" value="1"/>
</dbReference>
<dbReference type="InterPro" id="IPR052050">
    <property type="entry name" value="SecEffector_AnkRepeat"/>
</dbReference>
<evidence type="ECO:0000313" key="2">
    <source>
        <dbReference type="EMBL" id="KAK9839056.1"/>
    </source>
</evidence>
<reference evidence="2 3" key="1">
    <citation type="journal article" date="2024" name="Nat. Commun.">
        <title>Phylogenomics reveals the evolutionary origins of lichenization in chlorophyte algae.</title>
        <authorList>
            <person name="Puginier C."/>
            <person name="Libourel C."/>
            <person name="Otte J."/>
            <person name="Skaloud P."/>
            <person name="Haon M."/>
            <person name="Grisel S."/>
            <person name="Petersen M."/>
            <person name="Berrin J.G."/>
            <person name="Delaux P.M."/>
            <person name="Dal Grande F."/>
            <person name="Keller J."/>
        </authorList>
    </citation>
    <scope>NUCLEOTIDE SEQUENCE [LARGE SCALE GENOMIC DNA]</scope>
    <source>
        <strain evidence="2 3">SAG 2145</strain>
    </source>
</reference>
<evidence type="ECO:0000256" key="1">
    <source>
        <dbReference type="SAM" id="MobiDB-lite"/>
    </source>
</evidence>
<proteinExistence type="predicted"/>
<dbReference type="PANTHER" id="PTHR46586:SF3">
    <property type="entry name" value="ANKYRIN REPEAT-CONTAINING PROTEIN"/>
    <property type="match status" value="1"/>
</dbReference>
<evidence type="ECO:0008006" key="4">
    <source>
        <dbReference type="Google" id="ProtNLM"/>
    </source>
</evidence>
<accession>A0AAW1RZ71</accession>
<feature type="region of interest" description="Disordered" evidence="1">
    <location>
        <begin position="1"/>
        <end position="29"/>
    </location>
</feature>